<dbReference type="GeneID" id="40091929"/>
<sequence>MIRYYNHETKSWYVIVGQHVRRLMKDGSWIISDRYSVADVAHYPFTWHRVK</sequence>
<dbReference type="Proteomes" id="UP000228763">
    <property type="component" value="Segment"/>
</dbReference>
<dbReference type="InterPro" id="IPR036282">
    <property type="entry name" value="Glutathione-S-Trfase_C_sf"/>
</dbReference>
<organism evidence="1 2">
    <name type="scientific">Escherichia phage SRT8</name>
    <dbReference type="NCBI Taxonomy" id="2496545"/>
    <lineage>
        <taxon>Viruses</taxon>
        <taxon>Duplodnaviria</taxon>
        <taxon>Heunggongvirae</taxon>
        <taxon>Uroviricota</taxon>
        <taxon>Caudoviricetes</taxon>
        <taxon>Drexlerviridae</taxon>
        <taxon>Tunavirinae</taxon>
        <taxon>Sertoctavirus</taxon>
        <taxon>Sertoctavirus SRT8</taxon>
    </lineage>
</organism>
<protein>
    <submittedName>
        <fullName evidence="1">Uncharacterized protein</fullName>
    </submittedName>
</protein>
<proteinExistence type="predicted"/>
<reference evidence="1 2" key="1">
    <citation type="submission" date="2017-09" db="EMBL/GenBank/DDBJ databases">
        <title>Complete genome sequence analysis of the novel Escherichia coli phage SRT8.</title>
        <authorList>
            <person name="Fan X."/>
            <person name="Zhao K."/>
            <person name="Song S."/>
            <person name="Zhao Z."/>
        </authorList>
    </citation>
    <scope>NUCLEOTIDE SEQUENCE [LARGE SCALE GENOMIC DNA]</scope>
</reference>
<dbReference type="KEGG" id="vg:40091929"/>
<dbReference type="Gene3D" id="1.20.1050.10">
    <property type="match status" value="1"/>
</dbReference>
<dbReference type="RefSeq" id="YP_009615467.1">
    <property type="nucleotide sequence ID" value="NC_042043.1"/>
</dbReference>
<dbReference type="SUPFAM" id="SSF47616">
    <property type="entry name" value="GST C-terminal domain-like"/>
    <property type="match status" value="1"/>
</dbReference>
<name>A0A2D1GP51_9CAUD</name>
<evidence type="ECO:0000313" key="2">
    <source>
        <dbReference type="Proteomes" id="UP000228763"/>
    </source>
</evidence>
<dbReference type="EMBL" id="MF996376">
    <property type="protein sequence ID" value="ATN93842.1"/>
    <property type="molecule type" value="Genomic_DNA"/>
</dbReference>
<keyword evidence="2" id="KW-1185">Reference proteome</keyword>
<accession>A0A2D1GP51</accession>
<evidence type="ECO:0000313" key="1">
    <source>
        <dbReference type="EMBL" id="ATN93842.1"/>
    </source>
</evidence>